<dbReference type="GO" id="GO:0071973">
    <property type="term" value="P:bacterial-type flagellum-dependent cell motility"/>
    <property type="evidence" value="ECO:0007669"/>
    <property type="project" value="InterPro"/>
</dbReference>
<evidence type="ECO:0000256" key="8">
    <source>
        <dbReference type="ARBA" id="ARBA00022989"/>
    </source>
</evidence>
<proteinExistence type="inferred from homology"/>
<keyword evidence="4" id="KW-1003">Cell membrane</keyword>
<dbReference type="GO" id="GO:0005886">
    <property type="term" value="C:plasma membrane"/>
    <property type="evidence" value="ECO:0007669"/>
    <property type="project" value="UniProtKB-SubCell"/>
</dbReference>
<keyword evidence="9 10" id="KW-0472">Membrane</keyword>
<sequence length="158" mass="17358">MKIVIIIVALLALIGGGGFAAVTFAPSMVPVPVRTLLGIEVSQEEMEAAAKPSVTTLIDIEPITIPIFENGTVDRFLVMHVLLEVEPGEKQAYVNRQLPRLIDMFITYTHALAALDVAPGIQDRQFLKERLLAKIDETIGKGYVVNLLFSDLFERPLS</sequence>
<reference evidence="11" key="1">
    <citation type="journal article" date="2014" name="Int. J. Syst. Evol. Microbiol.">
        <title>Complete genome sequence of Corynebacterium casei LMG S-19264T (=DSM 44701T), isolated from a smear-ripened cheese.</title>
        <authorList>
            <consortium name="US DOE Joint Genome Institute (JGI-PGF)"/>
            <person name="Walter F."/>
            <person name="Albersmeier A."/>
            <person name="Kalinowski J."/>
            <person name="Ruckert C."/>
        </authorList>
    </citation>
    <scope>NUCLEOTIDE SEQUENCE</scope>
    <source>
        <strain evidence="11">KCTC 42651</strain>
    </source>
</reference>
<name>A0A919CPK0_9PROT</name>
<organism evidence="11 12">
    <name type="scientific">Thalassobaculum fulvum</name>
    <dbReference type="NCBI Taxonomy" id="1633335"/>
    <lineage>
        <taxon>Bacteria</taxon>
        <taxon>Pseudomonadati</taxon>
        <taxon>Pseudomonadota</taxon>
        <taxon>Alphaproteobacteria</taxon>
        <taxon>Rhodospirillales</taxon>
        <taxon>Thalassobaculaceae</taxon>
        <taxon>Thalassobaculum</taxon>
    </lineage>
</organism>
<evidence type="ECO:0000256" key="1">
    <source>
        <dbReference type="ARBA" id="ARBA00002254"/>
    </source>
</evidence>
<dbReference type="GO" id="GO:0009425">
    <property type="term" value="C:bacterial-type flagellum basal body"/>
    <property type="evidence" value="ECO:0007669"/>
    <property type="project" value="InterPro"/>
</dbReference>
<comment type="subcellular location">
    <subcellularLocation>
        <location evidence="10">Cell inner membrane</location>
    </subcellularLocation>
    <subcellularLocation>
        <location evidence="2">Cell membrane</location>
        <topology evidence="2">Single-pass membrane protein</topology>
    </subcellularLocation>
</comment>
<dbReference type="Pfam" id="PF03748">
    <property type="entry name" value="FliL"/>
    <property type="match status" value="1"/>
</dbReference>
<dbReference type="GO" id="GO:0006935">
    <property type="term" value="P:chemotaxis"/>
    <property type="evidence" value="ECO:0007669"/>
    <property type="project" value="UniProtKB-KW"/>
</dbReference>
<evidence type="ECO:0000313" key="12">
    <source>
        <dbReference type="Proteomes" id="UP000630353"/>
    </source>
</evidence>
<dbReference type="Proteomes" id="UP000630353">
    <property type="component" value="Unassembled WGS sequence"/>
</dbReference>
<protein>
    <recommendedName>
        <fullName evidence="10">Flagellar protein FliL</fullName>
    </recommendedName>
</protein>
<dbReference type="RefSeq" id="WP_189988610.1">
    <property type="nucleotide sequence ID" value="NZ_BMZS01000003.1"/>
</dbReference>
<keyword evidence="12" id="KW-1185">Reference proteome</keyword>
<accession>A0A919CPK0</accession>
<keyword evidence="5 10" id="KW-0145">Chemotaxis</keyword>
<evidence type="ECO:0000256" key="10">
    <source>
        <dbReference type="RuleBase" id="RU364125"/>
    </source>
</evidence>
<comment type="function">
    <text evidence="1 10">Controls the rotational direction of flagella during chemotaxis.</text>
</comment>
<evidence type="ECO:0000256" key="9">
    <source>
        <dbReference type="ARBA" id="ARBA00023136"/>
    </source>
</evidence>
<dbReference type="AlphaFoldDB" id="A0A919CPK0"/>
<keyword evidence="10" id="KW-0997">Cell inner membrane</keyword>
<keyword evidence="8" id="KW-1133">Transmembrane helix</keyword>
<evidence type="ECO:0000256" key="6">
    <source>
        <dbReference type="ARBA" id="ARBA00022692"/>
    </source>
</evidence>
<keyword evidence="7 10" id="KW-0283">Flagellar rotation</keyword>
<keyword evidence="6" id="KW-0812">Transmembrane</keyword>
<evidence type="ECO:0000256" key="3">
    <source>
        <dbReference type="ARBA" id="ARBA00008281"/>
    </source>
</evidence>
<evidence type="ECO:0000256" key="7">
    <source>
        <dbReference type="ARBA" id="ARBA00022779"/>
    </source>
</evidence>
<gene>
    <name evidence="11" type="ORF">GCM10017083_18200</name>
</gene>
<evidence type="ECO:0000313" key="11">
    <source>
        <dbReference type="EMBL" id="GHD47617.1"/>
    </source>
</evidence>
<dbReference type="EMBL" id="BMZS01000003">
    <property type="protein sequence ID" value="GHD47617.1"/>
    <property type="molecule type" value="Genomic_DNA"/>
</dbReference>
<dbReference type="InterPro" id="IPR005503">
    <property type="entry name" value="FliL"/>
</dbReference>
<reference evidence="11" key="2">
    <citation type="submission" date="2020-09" db="EMBL/GenBank/DDBJ databases">
        <authorList>
            <person name="Sun Q."/>
            <person name="Kim S."/>
        </authorList>
    </citation>
    <scope>NUCLEOTIDE SEQUENCE</scope>
    <source>
        <strain evidence="11">KCTC 42651</strain>
    </source>
</reference>
<evidence type="ECO:0000256" key="5">
    <source>
        <dbReference type="ARBA" id="ARBA00022500"/>
    </source>
</evidence>
<evidence type="ECO:0000256" key="2">
    <source>
        <dbReference type="ARBA" id="ARBA00004162"/>
    </source>
</evidence>
<comment type="similarity">
    <text evidence="3 10">Belongs to the FliL family.</text>
</comment>
<comment type="caution">
    <text evidence="11">The sequence shown here is derived from an EMBL/GenBank/DDBJ whole genome shotgun (WGS) entry which is preliminary data.</text>
</comment>
<evidence type="ECO:0000256" key="4">
    <source>
        <dbReference type="ARBA" id="ARBA00022475"/>
    </source>
</evidence>